<evidence type="ECO:0000313" key="3">
    <source>
        <dbReference type="Proteomes" id="UP000265515"/>
    </source>
</evidence>
<dbReference type="EMBL" id="BFEA01000798">
    <property type="protein sequence ID" value="GBG90243.1"/>
    <property type="molecule type" value="Genomic_DNA"/>
</dbReference>
<feature type="compositionally biased region" description="Acidic residues" evidence="1">
    <location>
        <begin position="37"/>
        <end position="57"/>
    </location>
</feature>
<keyword evidence="3" id="KW-1185">Reference proteome</keyword>
<evidence type="ECO:0000256" key="1">
    <source>
        <dbReference type="SAM" id="MobiDB-lite"/>
    </source>
</evidence>
<evidence type="ECO:0000313" key="2">
    <source>
        <dbReference type="EMBL" id="GBG90243.1"/>
    </source>
</evidence>
<comment type="caution">
    <text evidence="2">The sequence shown here is derived from an EMBL/GenBank/DDBJ whole genome shotgun (WGS) entry which is preliminary data.</text>
</comment>
<feature type="compositionally biased region" description="Acidic residues" evidence="1">
    <location>
        <begin position="1"/>
        <end position="13"/>
    </location>
</feature>
<protein>
    <submittedName>
        <fullName evidence="2">Uncharacterized protein</fullName>
    </submittedName>
</protein>
<gene>
    <name evidence="2" type="ORF">CBR_g50422</name>
</gene>
<feature type="compositionally biased region" description="Basic and acidic residues" evidence="1">
    <location>
        <begin position="58"/>
        <end position="75"/>
    </location>
</feature>
<dbReference type="Gramene" id="GBG90243">
    <property type="protein sequence ID" value="GBG90243"/>
    <property type="gene ID" value="CBR_g50422"/>
</dbReference>
<organism evidence="2 3">
    <name type="scientific">Chara braunii</name>
    <name type="common">Braun's stonewort</name>
    <dbReference type="NCBI Taxonomy" id="69332"/>
    <lineage>
        <taxon>Eukaryota</taxon>
        <taxon>Viridiplantae</taxon>
        <taxon>Streptophyta</taxon>
        <taxon>Charophyceae</taxon>
        <taxon>Charales</taxon>
        <taxon>Characeae</taxon>
        <taxon>Chara</taxon>
    </lineage>
</organism>
<proteinExistence type="predicted"/>
<dbReference type="AlphaFoldDB" id="A0A388M6Y1"/>
<feature type="compositionally biased region" description="Basic and acidic residues" evidence="1">
    <location>
        <begin position="87"/>
        <end position="103"/>
    </location>
</feature>
<reference evidence="2 3" key="1">
    <citation type="journal article" date="2018" name="Cell">
        <title>The Chara Genome: Secondary Complexity and Implications for Plant Terrestrialization.</title>
        <authorList>
            <person name="Nishiyama T."/>
            <person name="Sakayama H."/>
            <person name="Vries J.D."/>
            <person name="Buschmann H."/>
            <person name="Saint-Marcoux D."/>
            <person name="Ullrich K.K."/>
            <person name="Haas F.B."/>
            <person name="Vanderstraeten L."/>
            <person name="Becker D."/>
            <person name="Lang D."/>
            <person name="Vosolsobe S."/>
            <person name="Rombauts S."/>
            <person name="Wilhelmsson P.K.I."/>
            <person name="Janitza P."/>
            <person name="Kern R."/>
            <person name="Heyl A."/>
            <person name="Rumpler F."/>
            <person name="Villalobos L.I.A.C."/>
            <person name="Clay J.M."/>
            <person name="Skokan R."/>
            <person name="Toyoda A."/>
            <person name="Suzuki Y."/>
            <person name="Kagoshima H."/>
            <person name="Schijlen E."/>
            <person name="Tajeshwar N."/>
            <person name="Catarino B."/>
            <person name="Hetherington A.J."/>
            <person name="Saltykova A."/>
            <person name="Bonnot C."/>
            <person name="Breuninger H."/>
            <person name="Symeonidi A."/>
            <person name="Radhakrishnan G.V."/>
            <person name="Van Nieuwerburgh F."/>
            <person name="Deforce D."/>
            <person name="Chang C."/>
            <person name="Karol K.G."/>
            <person name="Hedrich R."/>
            <person name="Ulvskov P."/>
            <person name="Glockner G."/>
            <person name="Delwiche C.F."/>
            <person name="Petrasek J."/>
            <person name="Van de Peer Y."/>
            <person name="Friml J."/>
            <person name="Beilby M."/>
            <person name="Dolan L."/>
            <person name="Kohara Y."/>
            <person name="Sugano S."/>
            <person name="Fujiyama A."/>
            <person name="Delaux P.-M."/>
            <person name="Quint M."/>
            <person name="TheiBen G."/>
            <person name="Hagemann M."/>
            <person name="Harholt J."/>
            <person name="Dunand C."/>
            <person name="Zachgo S."/>
            <person name="Langdale J."/>
            <person name="Maumus F."/>
            <person name="Straeten D.V.D."/>
            <person name="Gould S.B."/>
            <person name="Rensing S.A."/>
        </authorList>
    </citation>
    <scope>NUCLEOTIDE SEQUENCE [LARGE SCALE GENOMIC DNA]</scope>
    <source>
        <strain evidence="2 3">S276</strain>
    </source>
</reference>
<dbReference type="Proteomes" id="UP000265515">
    <property type="component" value="Unassembled WGS sequence"/>
</dbReference>
<sequence length="152" mass="16635">MAGEDDFGEERVEDGDGKVEQMEESDDGKERRREGGDDGGGEVVEDMEVEDEDDDETMTAREDDCGEERVKDGDGKVGLMVEGDDGEERRREGGDDGGGKVVEDMEVEDDDDDGTMTGREDDCGEEQVEDGKGRFKGPVPHPTQKYEVCSSV</sequence>
<accession>A0A388M6Y1</accession>
<feature type="region of interest" description="Disordered" evidence="1">
    <location>
        <begin position="1"/>
        <end position="152"/>
    </location>
</feature>
<name>A0A388M6Y1_CHABU</name>
<feature type="compositionally biased region" description="Acidic residues" evidence="1">
    <location>
        <begin position="104"/>
        <end position="114"/>
    </location>
</feature>